<dbReference type="AlphaFoldDB" id="A0A6G1C062"/>
<feature type="non-terminal residue" evidence="2">
    <location>
        <position position="1"/>
    </location>
</feature>
<protein>
    <submittedName>
        <fullName evidence="2">Uncharacterized protein</fullName>
    </submittedName>
</protein>
<feature type="compositionally biased region" description="Low complexity" evidence="1">
    <location>
        <begin position="47"/>
        <end position="62"/>
    </location>
</feature>
<evidence type="ECO:0000313" key="2">
    <source>
        <dbReference type="EMBL" id="KAF0893562.1"/>
    </source>
</evidence>
<keyword evidence="3" id="KW-1185">Reference proteome</keyword>
<evidence type="ECO:0000256" key="1">
    <source>
        <dbReference type="SAM" id="MobiDB-lite"/>
    </source>
</evidence>
<feature type="non-terminal residue" evidence="2">
    <location>
        <position position="90"/>
    </location>
</feature>
<feature type="region of interest" description="Disordered" evidence="1">
    <location>
        <begin position="1"/>
        <end position="25"/>
    </location>
</feature>
<name>A0A6G1C062_9ORYZ</name>
<sequence>YHHRTPAARSPLHRPQAPPPISGASYPFVLVRRGAPPCISIWLARAPPRSSQPRSSSPTQPSCGRSVQAAGDTGAAQDLTGKDFNGQTLI</sequence>
<dbReference type="Proteomes" id="UP000479710">
    <property type="component" value="Unassembled WGS sequence"/>
</dbReference>
<gene>
    <name evidence="2" type="ORF">E2562_026978</name>
</gene>
<accession>A0A6G1C062</accession>
<dbReference type="EMBL" id="SPHZ02000011">
    <property type="protein sequence ID" value="KAF0893562.1"/>
    <property type="molecule type" value="Genomic_DNA"/>
</dbReference>
<evidence type="ECO:0000313" key="3">
    <source>
        <dbReference type="Proteomes" id="UP000479710"/>
    </source>
</evidence>
<comment type="caution">
    <text evidence="2">The sequence shown here is derived from an EMBL/GenBank/DDBJ whole genome shotgun (WGS) entry which is preliminary data.</text>
</comment>
<organism evidence="2 3">
    <name type="scientific">Oryza meyeriana var. granulata</name>
    <dbReference type="NCBI Taxonomy" id="110450"/>
    <lineage>
        <taxon>Eukaryota</taxon>
        <taxon>Viridiplantae</taxon>
        <taxon>Streptophyta</taxon>
        <taxon>Embryophyta</taxon>
        <taxon>Tracheophyta</taxon>
        <taxon>Spermatophyta</taxon>
        <taxon>Magnoliopsida</taxon>
        <taxon>Liliopsida</taxon>
        <taxon>Poales</taxon>
        <taxon>Poaceae</taxon>
        <taxon>BOP clade</taxon>
        <taxon>Oryzoideae</taxon>
        <taxon>Oryzeae</taxon>
        <taxon>Oryzinae</taxon>
        <taxon>Oryza</taxon>
        <taxon>Oryza meyeriana</taxon>
    </lineage>
</organism>
<proteinExistence type="predicted"/>
<reference evidence="2 3" key="1">
    <citation type="submission" date="2019-11" db="EMBL/GenBank/DDBJ databases">
        <title>Whole genome sequence of Oryza granulata.</title>
        <authorList>
            <person name="Li W."/>
        </authorList>
    </citation>
    <scope>NUCLEOTIDE SEQUENCE [LARGE SCALE GENOMIC DNA]</scope>
    <source>
        <strain evidence="3">cv. Menghai</strain>
        <tissue evidence="2">Leaf</tissue>
    </source>
</reference>
<feature type="region of interest" description="Disordered" evidence="1">
    <location>
        <begin position="45"/>
        <end position="90"/>
    </location>
</feature>